<gene>
    <name evidence="1" type="ORF">Tci_931673</name>
</gene>
<protein>
    <submittedName>
        <fullName evidence="1">Uncharacterized protein</fullName>
    </submittedName>
</protein>
<dbReference type="EMBL" id="BKCJ011868212">
    <property type="protein sequence ID" value="GFD59704.1"/>
    <property type="molecule type" value="Genomic_DNA"/>
</dbReference>
<name>A0A699XUP3_TANCI</name>
<dbReference type="AlphaFoldDB" id="A0A699XUP3"/>
<proteinExistence type="predicted"/>
<comment type="caution">
    <text evidence="1">The sequence shown here is derived from an EMBL/GenBank/DDBJ whole genome shotgun (WGS) entry which is preliminary data.</text>
</comment>
<reference evidence="1" key="1">
    <citation type="journal article" date="2019" name="Sci. Rep.">
        <title>Draft genome of Tanacetum cinerariifolium, the natural source of mosquito coil.</title>
        <authorList>
            <person name="Yamashiro T."/>
            <person name="Shiraishi A."/>
            <person name="Satake H."/>
            <person name="Nakayama K."/>
        </authorList>
    </citation>
    <scope>NUCLEOTIDE SEQUENCE</scope>
</reference>
<accession>A0A699XUP3</accession>
<evidence type="ECO:0000313" key="1">
    <source>
        <dbReference type="EMBL" id="GFD59704.1"/>
    </source>
</evidence>
<feature type="non-terminal residue" evidence="1">
    <location>
        <position position="1"/>
    </location>
</feature>
<sequence>GKPVDAGARSESAAAVIQIALWTDPMPGNRMGSTPNFTE</sequence>
<organism evidence="1">
    <name type="scientific">Tanacetum cinerariifolium</name>
    <name type="common">Dalmatian daisy</name>
    <name type="synonym">Chrysanthemum cinerariifolium</name>
    <dbReference type="NCBI Taxonomy" id="118510"/>
    <lineage>
        <taxon>Eukaryota</taxon>
        <taxon>Viridiplantae</taxon>
        <taxon>Streptophyta</taxon>
        <taxon>Embryophyta</taxon>
        <taxon>Tracheophyta</taxon>
        <taxon>Spermatophyta</taxon>
        <taxon>Magnoliopsida</taxon>
        <taxon>eudicotyledons</taxon>
        <taxon>Gunneridae</taxon>
        <taxon>Pentapetalae</taxon>
        <taxon>asterids</taxon>
        <taxon>campanulids</taxon>
        <taxon>Asterales</taxon>
        <taxon>Asteraceae</taxon>
        <taxon>Asteroideae</taxon>
        <taxon>Anthemideae</taxon>
        <taxon>Anthemidinae</taxon>
        <taxon>Tanacetum</taxon>
    </lineage>
</organism>